<name>A0ABD7V288_9ACTN</name>
<keyword evidence="2 4" id="KW-0238">DNA-binding</keyword>
<sequence>MSTAATRGGDRTQQRRTELLDAFLALCVERGYREIGVGDVVARAGVSHGTFYNYFDNKRDALAALMTREVNDIVAVVELHRTPAATLEEFTDELRSLAARILEYALRRPAELAFLTMEAPGVDDAALQEMLSYYHRMSSLSADYLQEGVDAGYLRGDIDVEVVGEIVVSGLVGLLIPVLLEPDQEIDIEASASTFARFLLYGGWPADA</sequence>
<dbReference type="InterPro" id="IPR001647">
    <property type="entry name" value="HTH_TetR"/>
</dbReference>
<dbReference type="Proteomes" id="UP000360750">
    <property type="component" value="Unassembled WGS sequence"/>
</dbReference>
<dbReference type="InterPro" id="IPR036271">
    <property type="entry name" value="Tet_transcr_reg_TetR-rel_C_sf"/>
</dbReference>
<dbReference type="Gene3D" id="1.10.357.10">
    <property type="entry name" value="Tetracycline Repressor, domain 2"/>
    <property type="match status" value="1"/>
</dbReference>
<evidence type="ECO:0000256" key="2">
    <source>
        <dbReference type="ARBA" id="ARBA00023125"/>
    </source>
</evidence>
<dbReference type="GO" id="GO:0003677">
    <property type="term" value="F:DNA binding"/>
    <property type="evidence" value="ECO:0007669"/>
    <property type="project" value="UniProtKB-UniRule"/>
</dbReference>
<evidence type="ECO:0000313" key="7">
    <source>
        <dbReference type="Proteomes" id="UP000360750"/>
    </source>
</evidence>
<dbReference type="InterPro" id="IPR009057">
    <property type="entry name" value="Homeodomain-like_sf"/>
</dbReference>
<dbReference type="InterPro" id="IPR050109">
    <property type="entry name" value="HTH-type_TetR-like_transc_reg"/>
</dbReference>
<dbReference type="Pfam" id="PF00440">
    <property type="entry name" value="TetR_N"/>
    <property type="match status" value="1"/>
</dbReference>
<comment type="caution">
    <text evidence="6">The sequence shown here is derived from an EMBL/GenBank/DDBJ whole genome shotgun (WGS) entry which is preliminary data.</text>
</comment>
<dbReference type="PANTHER" id="PTHR30055:SF234">
    <property type="entry name" value="HTH-TYPE TRANSCRIPTIONAL REGULATOR BETI"/>
    <property type="match status" value="1"/>
</dbReference>
<dbReference type="AlphaFoldDB" id="A0ABD7V288"/>
<feature type="domain" description="HTH tetR-type" evidence="5">
    <location>
        <begin position="13"/>
        <end position="73"/>
    </location>
</feature>
<keyword evidence="3" id="KW-0804">Transcription</keyword>
<evidence type="ECO:0000256" key="4">
    <source>
        <dbReference type="PROSITE-ProRule" id="PRU00335"/>
    </source>
</evidence>
<evidence type="ECO:0000313" key="6">
    <source>
        <dbReference type="EMBL" id="VFA88473.1"/>
    </source>
</evidence>
<dbReference type="SUPFAM" id="SSF46689">
    <property type="entry name" value="Homeodomain-like"/>
    <property type="match status" value="1"/>
</dbReference>
<feature type="DNA-binding region" description="H-T-H motif" evidence="4">
    <location>
        <begin position="36"/>
        <end position="55"/>
    </location>
</feature>
<dbReference type="GO" id="GO:0006355">
    <property type="term" value="P:regulation of DNA-templated transcription"/>
    <property type="evidence" value="ECO:0007669"/>
    <property type="project" value="UniProtKB-ARBA"/>
</dbReference>
<evidence type="ECO:0000256" key="3">
    <source>
        <dbReference type="ARBA" id="ARBA00023163"/>
    </source>
</evidence>
<dbReference type="PANTHER" id="PTHR30055">
    <property type="entry name" value="HTH-TYPE TRANSCRIPTIONAL REGULATOR RUTR"/>
    <property type="match status" value="1"/>
</dbReference>
<evidence type="ECO:0000259" key="5">
    <source>
        <dbReference type="PROSITE" id="PS50977"/>
    </source>
</evidence>
<gene>
    <name evidence="6" type="primary">fadR_2</name>
    <name evidence="6" type="ORF">NCTC8139_02018</name>
</gene>
<evidence type="ECO:0000256" key="1">
    <source>
        <dbReference type="ARBA" id="ARBA00023015"/>
    </source>
</evidence>
<keyword evidence="1" id="KW-0805">Transcription regulation</keyword>
<dbReference type="Gene3D" id="1.10.10.60">
    <property type="entry name" value="Homeodomain-like"/>
    <property type="match status" value="1"/>
</dbReference>
<proteinExistence type="predicted"/>
<dbReference type="PROSITE" id="PS50977">
    <property type="entry name" value="HTH_TETR_2"/>
    <property type="match status" value="1"/>
</dbReference>
<dbReference type="SUPFAM" id="SSF48498">
    <property type="entry name" value="Tetracyclin repressor-like, C-terminal domain"/>
    <property type="match status" value="1"/>
</dbReference>
<accession>A0ABD7V288</accession>
<organism evidence="6 7">
    <name type="scientific">Gordonia paraffinivorans</name>
    <dbReference type="NCBI Taxonomy" id="175628"/>
    <lineage>
        <taxon>Bacteria</taxon>
        <taxon>Bacillati</taxon>
        <taxon>Actinomycetota</taxon>
        <taxon>Actinomycetes</taxon>
        <taxon>Mycobacteriales</taxon>
        <taxon>Gordoniaceae</taxon>
        <taxon>Gordonia</taxon>
    </lineage>
</organism>
<reference evidence="6 7" key="1">
    <citation type="submission" date="2019-02" db="EMBL/GenBank/DDBJ databases">
        <authorList>
            <consortium name="Pathogen Informatics"/>
        </authorList>
    </citation>
    <scope>NUCLEOTIDE SEQUENCE [LARGE SCALE GENOMIC DNA]</scope>
    <source>
        <strain evidence="6 7">3012STDY6756503</strain>
    </source>
</reference>
<protein>
    <submittedName>
        <fullName evidence="6">Fatty acid metabolism regulator protein</fullName>
    </submittedName>
</protein>
<dbReference type="PRINTS" id="PR00455">
    <property type="entry name" value="HTHTETR"/>
</dbReference>
<dbReference type="EMBL" id="CAACYD010000006">
    <property type="protein sequence ID" value="VFA88473.1"/>
    <property type="molecule type" value="Genomic_DNA"/>
</dbReference>